<comment type="caution">
    <text evidence="2">The sequence shown here is derived from an EMBL/GenBank/DDBJ whole genome shotgun (WGS) entry which is preliminary data.</text>
</comment>
<dbReference type="EMBL" id="JBBEUB010000007">
    <property type="protein sequence ID" value="MEJ2904677.1"/>
    <property type="molecule type" value="Genomic_DNA"/>
</dbReference>
<dbReference type="NCBIfam" id="TIGR04519">
    <property type="entry name" value="MoCo_extend_TAT"/>
    <property type="match status" value="1"/>
</dbReference>
<dbReference type="PANTHER" id="PTHR42783">
    <property type="entry name" value="GLUTAMATE SYNTHASE [NADPH] SMALL CHAIN"/>
    <property type="match status" value="1"/>
</dbReference>
<proteinExistence type="predicted"/>
<feature type="domain" description="4Fe-4S ferredoxin-type" evidence="1">
    <location>
        <begin position="872"/>
        <end position="901"/>
    </location>
</feature>
<protein>
    <submittedName>
        <fullName evidence="2">TAT-variant-translocated molybdopterin oxidoreductase</fullName>
    </submittedName>
</protein>
<dbReference type="Gene3D" id="3.30.2070.10">
    <property type="entry name" value="Formate dehydrogenase/DMSO reductase"/>
    <property type="match status" value="1"/>
</dbReference>
<dbReference type="InterPro" id="IPR030948">
    <property type="entry name" value="TAT_var_transloc_signal_dom"/>
</dbReference>
<gene>
    <name evidence="2" type="ORF">WAE58_19700</name>
</gene>
<dbReference type="SUPFAM" id="SSF50692">
    <property type="entry name" value="ADC-like"/>
    <property type="match status" value="1"/>
</dbReference>
<keyword evidence="3" id="KW-1185">Reference proteome</keyword>
<evidence type="ECO:0000313" key="2">
    <source>
        <dbReference type="EMBL" id="MEJ2904677.1"/>
    </source>
</evidence>
<dbReference type="Gene3D" id="3.30.70.20">
    <property type="match status" value="2"/>
</dbReference>
<dbReference type="RefSeq" id="WP_172661723.1">
    <property type="nucleotide sequence ID" value="NZ_CBFGNQ010000005.1"/>
</dbReference>
<evidence type="ECO:0000259" key="1">
    <source>
        <dbReference type="PROSITE" id="PS51379"/>
    </source>
</evidence>
<dbReference type="Proteomes" id="UP001378956">
    <property type="component" value="Unassembled WGS sequence"/>
</dbReference>
<accession>A0ABU8NQZ9</accession>
<dbReference type="CDD" id="cd10551">
    <property type="entry name" value="PsrB"/>
    <property type="match status" value="1"/>
</dbReference>
<evidence type="ECO:0000313" key="3">
    <source>
        <dbReference type="Proteomes" id="UP001378956"/>
    </source>
</evidence>
<dbReference type="InterPro" id="IPR009010">
    <property type="entry name" value="Asp_de-COase-like_dom_sf"/>
</dbReference>
<organism evidence="2 3">
    <name type="scientific">Pedobacter panaciterrae</name>
    <dbReference type="NCBI Taxonomy" id="363849"/>
    <lineage>
        <taxon>Bacteria</taxon>
        <taxon>Pseudomonadati</taxon>
        <taxon>Bacteroidota</taxon>
        <taxon>Sphingobacteriia</taxon>
        <taxon>Sphingobacteriales</taxon>
        <taxon>Sphingobacteriaceae</taxon>
        <taxon>Pedobacter</taxon>
    </lineage>
</organism>
<reference evidence="2 3" key="1">
    <citation type="submission" date="2024-03" db="EMBL/GenBank/DDBJ databases">
        <title>Sequence of Lycoming College Course Isolates.</title>
        <authorList>
            <person name="Plotts O."/>
            <person name="Newman J."/>
        </authorList>
    </citation>
    <scope>NUCLEOTIDE SEQUENCE [LARGE SCALE GENOMIC DNA]</scope>
    <source>
        <strain evidence="2 3">CJB-3</strain>
    </source>
</reference>
<dbReference type="PANTHER" id="PTHR42783:SF3">
    <property type="entry name" value="GLUTAMATE SYNTHASE [NADPH] SMALL CHAIN-RELATED"/>
    <property type="match status" value="1"/>
</dbReference>
<feature type="domain" description="4Fe-4S ferredoxin-type" evidence="1">
    <location>
        <begin position="751"/>
        <end position="781"/>
    </location>
</feature>
<dbReference type="InterPro" id="IPR017896">
    <property type="entry name" value="4Fe4S_Fe-S-bd"/>
</dbReference>
<dbReference type="SUPFAM" id="SSF53706">
    <property type="entry name" value="Formate dehydrogenase/DMSO reductase, domains 1-3"/>
    <property type="match status" value="1"/>
</dbReference>
<dbReference type="SUPFAM" id="SSF54862">
    <property type="entry name" value="4Fe-4S ferredoxins"/>
    <property type="match status" value="1"/>
</dbReference>
<dbReference type="CDD" id="cd02784">
    <property type="entry name" value="MopB_CT_PHLH"/>
    <property type="match status" value="1"/>
</dbReference>
<name>A0ABU8NQZ9_9SPHI</name>
<sequence length="1025" mass="112854">MESNKKYWKGLEEYKNTPDFVENNKNEFAEPLPIEDVLNEAGLSTVTPRRDFLKALGFGLGAVTLAACQTAPVHKSIPYLVKPEEVVPGIPNYYVSSFNGQSVLVKTREGRPIKIEPNPNAGTFNCGTDAQAQASVLDLYDVSKLKAPVLKDAESNWAEIDKFVQAELNKAQASGKKIRIVSSSVSSPSTKAVVADFTTAYPTTKHVQYDAVSYTGIIKANENSFGKAVIPKYNFDKADLIVSFGADFLGTWISGEEFTSQYVSNRDHKSLKAGKMSRHFQFEAGMSLTGTNADTRVPVKLSEEGPALIALYNAITGNALAGAALPNNVTADKALKLIAKELLQNKGKSLVVSGSNDVSTQILVNAINSAIGSYGTTIDLDNPCKRYAGNDAEFAEFINEMNRGEVAAVFFLDSNPAYDVANAKGFTDGLAKVGLKVSFSDRKDETSTLCNVIAINHNYLESWGDANAYEGYYSIVQPTINPVFNSRQAEESLLIWSNGPVKEYYQYVRNNWEKSILPALGKTWQDVLQTGVFASALKPAGTYTFSLSLAAVIPSIVNNSKALAKDIELQVYESIPMRDGKHANNAFLQELPDPVSKVTWDNYIALAPKFAKELGFKEFDIVSIKDDKGYEIELPVLIQPGQAQGTASVALGYGRTKVGKAGDNVGKNAYPFVSFTNGTSKYATTVKLSGTGKTEELAQTQTHHSFEGRNIIREATFTEYKKNPAAGSGNDHAKHKTYDLWDKYEKPGNNWVMAIDLNACTGCGSCIVACNVENNIPVVGKTEVRRRREMHWIRIDRYYSFNVEGEGHAEEAHAHGEHGNGINSVTKEKEIAHLDNLDNVSVVHQPMLCQHCDHAPCETVCPVLATVHSSDGLNHMAYNRCVGTRYCANNCPYKVRRFNWFNYWNDSRFDNYLNNEFTQLVLNPDVTTRSRGVMEKCSMCIQRIQAGKLQAKIEKRPLKDGDIKMACQQACSANAIIFGDGNDPNSEVSKALRSERIYYVLEEINVQPGIGYMTKIRNTDTTVQA</sequence>
<dbReference type="Pfam" id="PF13247">
    <property type="entry name" value="Fer4_11"/>
    <property type="match status" value="1"/>
</dbReference>
<dbReference type="Gene3D" id="3.40.50.740">
    <property type="match status" value="1"/>
</dbReference>
<dbReference type="PROSITE" id="PS51379">
    <property type="entry name" value="4FE4S_FER_2"/>
    <property type="match status" value="2"/>
</dbReference>